<dbReference type="AlphaFoldDB" id="A0AAV7PGL5"/>
<gene>
    <name evidence="1" type="ORF">NDU88_002891</name>
</gene>
<evidence type="ECO:0008006" key="3">
    <source>
        <dbReference type="Google" id="ProtNLM"/>
    </source>
</evidence>
<sequence>YNSWEGKLSSTLVHKEVSVWYQALLDAPDSMALFLKKKWGEVFPNLDLVHIWERSSSMRWSVTRSVALKKNQLFTMHRAYWSPRRLSAVGNLEKKCLRCGEPNVDDVHMFWSCPYLAPFWSGIKGFLKQFISIDIEATPPMVFFGVLSNSTWERKLSRLCKGILFLLILLARRQICLKWV</sequence>
<dbReference type="Proteomes" id="UP001066276">
    <property type="component" value="Chromosome 7"/>
</dbReference>
<evidence type="ECO:0000313" key="1">
    <source>
        <dbReference type="EMBL" id="KAJ1124430.1"/>
    </source>
</evidence>
<dbReference type="EMBL" id="JANPWB010000011">
    <property type="protein sequence ID" value="KAJ1124430.1"/>
    <property type="molecule type" value="Genomic_DNA"/>
</dbReference>
<feature type="non-terminal residue" evidence="1">
    <location>
        <position position="180"/>
    </location>
</feature>
<keyword evidence="2" id="KW-1185">Reference proteome</keyword>
<proteinExistence type="predicted"/>
<protein>
    <recommendedName>
        <fullName evidence="3">Reverse transcriptase zinc-binding domain-containing protein</fullName>
    </recommendedName>
</protein>
<evidence type="ECO:0000313" key="2">
    <source>
        <dbReference type="Proteomes" id="UP001066276"/>
    </source>
</evidence>
<accession>A0AAV7PGL5</accession>
<feature type="non-terminal residue" evidence="1">
    <location>
        <position position="1"/>
    </location>
</feature>
<name>A0AAV7PGL5_PLEWA</name>
<organism evidence="1 2">
    <name type="scientific">Pleurodeles waltl</name>
    <name type="common">Iberian ribbed newt</name>
    <dbReference type="NCBI Taxonomy" id="8319"/>
    <lineage>
        <taxon>Eukaryota</taxon>
        <taxon>Metazoa</taxon>
        <taxon>Chordata</taxon>
        <taxon>Craniata</taxon>
        <taxon>Vertebrata</taxon>
        <taxon>Euteleostomi</taxon>
        <taxon>Amphibia</taxon>
        <taxon>Batrachia</taxon>
        <taxon>Caudata</taxon>
        <taxon>Salamandroidea</taxon>
        <taxon>Salamandridae</taxon>
        <taxon>Pleurodelinae</taxon>
        <taxon>Pleurodeles</taxon>
    </lineage>
</organism>
<comment type="caution">
    <text evidence="1">The sequence shown here is derived from an EMBL/GenBank/DDBJ whole genome shotgun (WGS) entry which is preliminary data.</text>
</comment>
<reference evidence="1" key="1">
    <citation type="journal article" date="2022" name="bioRxiv">
        <title>Sequencing and chromosome-scale assembly of the giantPleurodeles waltlgenome.</title>
        <authorList>
            <person name="Brown T."/>
            <person name="Elewa A."/>
            <person name="Iarovenko S."/>
            <person name="Subramanian E."/>
            <person name="Araus A.J."/>
            <person name="Petzold A."/>
            <person name="Susuki M."/>
            <person name="Suzuki K.-i.T."/>
            <person name="Hayashi T."/>
            <person name="Toyoda A."/>
            <person name="Oliveira C."/>
            <person name="Osipova E."/>
            <person name="Leigh N.D."/>
            <person name="Simon A."/>
            <person name="Yun M.H."/>
        </authorList>
    </citation>
    <scope>NUCLEOTIDE SEQUENCE</scope>
    <source>
        <strain evidence="1">20211129_DDA</strain>
        <tissue evidence="1">Liver</tissue>
    </source>
</reference>